<keyword evidence="10" id="KW-0902">Two-component regulatory system</keyword>
<evidence type="ECO:0000256" key="2">
    <source>
        <dbReference type="ARBA" id="ARBA00004651"/>
    </source>
</evidence>
<proteinExistence type="predicted"/>
<evidence type="ECO:0000256" key="9">
    <source>
        <dbReference type="ARBA" id="ARBA00022840"/>
    </source>
</evidence>
<dbReference type="InterPro" id="IPR003594">
    <property type="entry name" value="HATPase_dom"/>
</dbReference>
<evidence type="ECO:0000259" key="14">
    <source>
        <dbReference type="PROSITE" id="PS50885"/>
    </source>
</evidence>
<dbReference type="InterPro" id="IPR036890">
    <property type="entry name" value="HATPase_C_sf"/>
</dbReference>
<dbReference type="PROSITE" id="PS50109">
    <property type="entry name" value="HIS_KIN"/>
    <property type="match status" value="1"/>
</dbReference>
<dbReference type="PROSITE" id="PS50885">
    <property type="entry name" value="HAMP"/>
    <property type="match status" value="1"/>
</dbReference>
<evidence type="ECO:0000256" key="7">
    <source>
        <dbReference type="ARBA" id="ARBA00022741"/>
    </source>
</evidence>
<dbReference type="SMART" id="SM00387">
    <property type="entry name" value="HATPase_c"/>
    <property type="match status" value="1"/>
</dbReference>
<sequence>MGKNKSIKFRLLLILVILSSVFLAGNWVSNNANNDIRHEYNLYLDKNTKLSTLPVLINELATNFDILTRNRGKETIAQIRLLNGEVSSILDSIEPTIKNDRESLMYFRALSNMHTYQQEKVKNIILVQQYDSESYKDVVYIKSLYNYMNSSSQSLMMSYQQFSSKNYAQAMEEIRKEEVSINSMLVLFGFFSMIFAFMISKDIFKTLKELSTNAKLLANGEWHMPDIPQIYYKELDHVANAFNKMKEDINIYITEVNKKAEVELQLQKQSLLTIEKEKLLKESQLLNLQMQMNPHFLFNTLNMVGRTAMLEDNQSTIKLIESISVMLRFNLENEGKMVPLEDELNALQAYIFIQGMRFQERITICLNNEMDMEPFLIPPLSLQPIVENCLIHGLYDIKSGGEVNIRISGKEDAAEITIRDNGKGIDKERLNWILNSEEEEQLPKEKKKSIGLANVKKRLELTFNQEDLMQIKSTLNEGTTVQIKLPRKVR</sequence>
<dbReference type="InterPro" id="IPR003660">
    <property type="entry name" value="HAMP_dom"/>
</dbReference>
<keyword evidence="12" id="KW-1133">Transmembrane helix</keyword>
<keyword evidence="5" id="KW-0597">Phosphoprotein</keyword>
<protein>
    <recommendedName>
        <fullName evidence="3">histidine kinase</fullName>
        <ecNumber evidence="3">2.7.13.3</ecNumber>
    </recommendedName>
</protein>
<keyword evidence="7" id="KW-0547">Nucleotide-binding</keyword>
<evidence type="ECO:0000256" key="6">
    <source>
        <dbReference type="ARBA" id="ARBA00022679"/>
    </source>
</evidence>
<dbReference type="GO" id="GO:0004673">
    <property type="term" value="F:protein histidine kinase activity"/>
    <property type="evidence" value="ECO:0007669"/>
    <property type="project" value="UniProtKB-EC"/>
</dbReference>
<organism evidence="15 16">
    <name type="scientific">Planococcus chinensis</name>
    <dbReference type="NCBI Taxonomy" id="272917"/>
    <lineage>
        <taxon>Bacteria</taxon>
        <taxon>Bacillati</taxon>
        <taxon>Bacillota</taxon>
        <taxon>Bacilli</taxon>
        <taxon>Bacillales</taxon>
        <taxon>Caryophanaceae</taxon>
        <taxon>Planococcus</taxon>
    </lineage>
</organism>
<feature type="domain" description="Histidine kinase" evidence="13">
    <location>
        <begin position="318"/>
        <end position="489"/>
    </location>
</feature>
<dbReference type="SUPFAM" id="SSF55874">
    <property type="entry name" value="ATPase domain of HSP90 chaperone/DNA topoisomerase II/histidine kinase"/>
    <property type="match status" value="1"/>
</dbReference>
<keyword evidence="4" id="KW-1003">Cell membrane</keyword>
<evidence type="ECO:0000313" key="15">
    <source>
        <dbReference type="EMBL" id="MFD1861504.1"/>
    </source>
</evidence>
<evidence type="ECO:0000256" key="4">
    <source>
        <dbReference type="ARBA" id="ARBA00022475"/>
    </source>
</evidence>
<evidence type="ECO:0000256" key="10">
    <source>
        <dbReference type="ARBA" id="ARBA00023012"/>
    </source>
</evidence>
<reference evidence="16" key="1">
    <citation type="journal article" date="2019" name="Int. J. Syst. Evol. Microbiol.">
        <title>The Global Catalogue of Microorganisms (GCM) 10K type strain sequencing project: providing services to taxonomists for standard genome sequencing and annotation.</title>
        <authorList>
            <consortium name="The Broad Institute Genomics Platform"/>
            <consortium name="The Broad Institute Genome Sequencing Center for Infectious Disease"/>
            <person name="Wu L."/>
            <person name="Ma J."/>
        </authorList>
    </citation>
    <scope>NUCLEOTIDE SEQUENCE [LARGE SCALE GENOMIC DNA]</scope>
    <source>
        <strain evidence="16">CGMCC 1.15475</strain>
    </source>
</reference>
<dbReference type="Gene3D" id="6.10.340.10">
    <property type="match status" value="1"/>
</dbReference>
<comment type="catalytic activity">
    <reaction evidence="1">
        <text>ATP + protein L-histidine = ADP + protein N-phospho-L-histidine.</text>
        <dbReference type="EC" id="2.7.13.3"/>
    </reaction>
</comment>
<keyword evidence="12" id="KW-0812">Transmembrane</keyword>
<evidence type="ECO:0000259" key="13">
    <source>
        <dbReference type="PROSITE" id="PS50109"/>
    </source>
</evidence>
<gene>
    <name evidence="15" type="ORF">ACFSDB_01130</name>
</gene>
<keyword evidence="9" id="KW-0067">ATP-binding</keyword>
<dbReference type="InterPro" id="IPR010559">
    <property type="entry name" value="Sig_transdc_His_kin_internal"/>
</dbReference>
<evidence type="ECO:0000256" key="3">
    <source>
        <dbReference type="ARBA" id="ARBA00012438"/>
    </source>
</evidence>
<comment type="subcellular location">
    <subcellularLocation>
        <location evidence="2">Cell membrane</location>
        <topology evidence="2">Multi-pass membrane protein</topology>
    </subcellularLocation>
</comment>
<keyword evidence="6 15" id="KW-0808">Transferase</keyword>
<keyword evidence="8 15" id="KW-0418">Kinase</keyword>
<evidence type="ECO:0000256" key="8">
    <source>
        <dbReference type="ARBA" id="ARBA00022777"/>
    </source>
</evidence>
<keyword evidence="16" id="KW-1185">Reference proteome</keyword>
<feature type="domain" description="HAMP" evidence="14">
    <location>
        <begin position="201"/>
        <end position="254"/>
    </location>
</feature>
<accession>A0ABW4QD30</accession>
<evidence type="ECO:0000256" key="12">
    <source>
        <dbReference type="SAM" id="Phobius"/>
    </source>
</evidence>
<name>A0ABW4QD30_9BACL</name>
<keyword evidence="11 12" id="KW-0472">Membrane</keyword>
<dbReference type="Pfam" id="PF02518">
    <property type="entry name" value="HATPase_c"/>
    <property type="match status" value="1"/>
</dbReference>
<dbReference type="Proteomes" id="UP001597273">
    <property type="component" value="Unassembled WGS sequence"/>
</dbReference>
<evidence type="ECO:0000313" key="16">
    <source>
        <dbReference type="Proteomes" id="UP001597273"/>
    </source>
</evidence>
<dbReference type="EC" id="2.7.13.3" evidence="3"/>
<dbReference type="InterPro" id="IPR005467">
    <property type="entry name" value="His_kinase_dom"/>
</dbReference>
<dbReference type="Gene3D" id="3.30.565.10">
    <property type="entry name" value="Histidine kinase-like ATPase, C-terminal domain"/>
    <property type="match status" value="1"/>
</dbReference>
<evidence type="ECO:0000256" key="5">
    <source>
        <dbReference type="ARBA" id="ARBA00022553"/>
    </source>
</evidence>
<dbReference type="InterPro" id="IPR050640">
    <property type="entry name" value="Bact_2-comp_sensor_kinase"/>
</dbReference>
<evidence type="ECO:0000256" key="11">
    <source>
        <dbReference type="ARBA" id="ARBA00023136"/>
    </source>
</evidence>
<evidence type="ECO:0000256" key="1">
    <source>
        <dbReference type="ARBA" id="ARBA00000085"/>
    </source>
</evidence>
<dbReference type="RefSeq" id="WP_204891478.1">
    <property type="nucleotide sequence ID" value="NZ_JBHUFW010000002.1"/>
</dbReference>
<dbReference type="PANTHER" id="PTHR34220">
    <property type="entry name" value="SENSOR HISTIDINE KINASE YPDA"/>
    <property type="match status" value="1"/>
</dbReference>
<dbReference type="PANTHER" id="PTHR34220:SF7">
    <property type="entry name" value="SENSOR HISTIDINE KINASE YPDA"/>
    <property type="match status" value="1"/>
</dbReference>
<dbReference type="Pfam" id="PF06580">
    <property type="entry name" value="His_kinase"/>
    <property type="match status" value="1"/>
</dbReference>
<comment type="caution">
    <text evidence="15">The sequence shown here is derived from an EMBL/GenBank/DDBJ whole genome shotgun (WGS) entry which is preliminary data.</text>
</comment>
<dbReference type="EMBL" id="JBHUFW010000002">
    <property type="protein sequence ID" value="MFD1861504.1"/>
    <property type="molecule type" value="Genomic_DNA"/>
</dbReference>
<feature type="transmembrane region" description="Helical" evidence="12">
    <location>
        <begin position="179"/>
        <end position="199"/>
    </location>
</feature>